<comment type="caution">
    <text evidence="2">The sequence shown here is derived from an EMBL/GenBank/DDBJ whole genome shotgun (WGS) entry which is preliminary data.</text>
</comment>
<accession>A0ABV5HTL4</accession>
<keyword evidence="1" id="KW-0812">Transmembrane</keyword>
<keyword evidence="3" id="KW-1185">Reference proteome</keyword>
<name>A0ABV5HTL4_9VIBR</name>
<proteinExistence type="predicted"/>
<protein>
    <submittedName>
        <fullName evidence="2">DUF805 domain-containing protein</fullName>
    </submittedName>
</protein>
<dbReference type="Proteomes" id="UP001589645">
    <property type="component" value="Unassembled WGS sequence"/>
</dbReference>
<dbReference type="Pfam" id="PF05656">
    <property type="entry name" value="DUF805"/>
    <property type="match status" value="1"/>
</dbReference>
<reference evidence="2 3" key="1">
    <citation type="submission" date="2024-09" db="EMBL/GenBank/DDBJ databases">
        <authorList>
            <person name="Sun Q."/>
            <person name="Mori K."/>
        </authorList>
    </citation>
    <scope>NUCLEOTIDE SEQUENCE [LARGE SCALE GENOMIC DNA]</scope>
    <source>
        <strain evidence="2 3">CECT 8064</strain>
    </source>
</reference>
<feature type="transmembrane region" description="Helical" evidence="1">
    <location>
        <begin position="76"/>
        <end position="97"/>
    </location>
</feature>
<evidence type="ECO:0000256" key="1">
    <source>
        <dbReference type="SAM" id="Phobius"/>
    </source>
</evidence>
<feature type="transmembrane region" description="Helical" evidence="1">
    <location>
        <begin position="46"/>
        <end position="64"/>
    </location>
</feature>
<gene>
    <name evidence="2" type="ORF">ACFFUV_21935</name>
</gene>
<keyword evidence="1" id="KW-0472">Membrane</keyword>
<sequence>MSWYLEVLKKYAVFNGRARRKELWMFVLFNILFSIVVQVFDLMLGSFFLTVLYMLVLFIPTLAVQIRRLHDIGRSGWWILIPLLPIIGSLILLYFFVKDGGEDANCYGESPKLVNA</sequence>
<dbReference type="PANTHER" id="PTHR34980:SF2">
    <property type="entry name" value="INNER MEMBRANE PROTEIN YHAH-RELATED"/>
    <property type="match status" value="1"/>
</dbReference>
<evidence type="ECO:0000313" key="2">
    <source>
        <dbReference type="EMBL" id="MFB9137615.1"/>
    </source>
</evidence>
<dbReference type="PANTHER" id="PTHR34980">
    <property type="entry name" value="INNER MEMBRANE PROTEIN-RELATED-RELATED"/>
    <property type="match status" value="1"/>
</dbReference>
<feature type="transmembrane region" description="Helical" evidence="1">
    <location>
        <begin position="23"/>
        <end position="40"/>
    </location>
</feature>
<dbReference type="InterPro" id="IPR008523">
    <property type="entry name" value="DUF805"/>
</dbReference>
<keyword evidence="1" id="KW-1133">Transmembrane helix</keyword>
<dbReference type="EMBL" id="JBHMEP010000015">
    <property type="protein sequence ID" value="MFB9137615.1"/>
    <property type="molecule type" value="Genomic_DNA"/>
</dbReference>
<organism evidence="2 3">
    <name type="scientific">Vibrio olivae</name>
    <dbReference type="NCBI Taxonomy" id="1243002"/>
    <lineage>
        <taxon>Bacteria</taxon>
        <taxon>Pseudomonadati</taxon>
        <taxon>Pseudomonadota</taxon>
        <taxon>Gammaproteobacteria</taxon>
        <taxon>Vibrionales</taxon>
        <taxon>Vibrionaceae</taxon>
        <taxon>Vibrio</taxon>
    </lineage>
</organism>
<evidence type="ECO:0000313" key="3">
    <source>
        <dbReference type="Proteomes" id="UP001589645"/>
    </source>
</evidence>
<dbReference type="RefSeq" id="WP_390197551.1">
    <property type="nucleotide sequence ID" value="NZ_JBHMEP010000015.1"/>
</dbReference>